<dbReference type="OrthoDB" id="2906425at2759"/>
<evidence type="ECO:0000313" key="3">
    <source>
        <dbReference type="EMBL" id="OCL02269.1"/>
    </source>
</evidence>
<dbReference type="EMBL" id="KV750979">
    <property type="protein sequence ID" value="OCL02269.1"/>
    <property type="molecule type" value="Genomic_DNA"/>
</dbReference>
<dbReference type="SUPFAM" id="SSF56112">
    <property type="entry name" value="Protein kinase-like (PK-like)"/>
    <property type="match status" value="1"/>
</dbReference>
<dbReference type="AlphaFoldDB" id="A0A8E2JMK7"/>
<sequence>MSKEFYPPKMIHEIPSTPQGKNEKIVSRSDTKTYSFTDDTFIKRELPPSQRKKNMKGEWITLPWMEERFRNEAVALALISKETTIPVPRVVAIGRDKDGLAFLETELLRGIPCDYVVDECRVQGPQRHNDAGPCNVCESVAMTNTDRYVREKVLPQLDKLRSTTTGLDGFVIPPPWILAHDRRLHWASRSSIVREFVFCHGDLTAHNIMVHPETLEVLGIYDWEHAGYFPEEFQQWRCSRAEYNTLFTNKDRIRRLVSQI</sequence>
<feature type="domain" description="Aminoglycoside phosphotransferase" evidence="2">
    <location>
        <begin position="186"/>
        <end position="228"/>
    </location>
</feature>
<organism evidence="3 4">
    <name type="scientific">Glonium stellatum</name>
    <dbReference type="NCBI Taxonomy" id="574774"/>
    <lineage>
        <taxon>Eukaryota</taxon>
        <taxon>Fungi</taxon>
        <taxon>Dikarya</taxon>
        <taxon>Ascomycota</taxon>
        <taxon>Pezizomycotina</taxon>
        <taxon>Dothideomycetes</taxon>
        <taxon>Pleosporomycetidae</taxon>
        <taxon>Gloniales</taxon>
        <taxon>Gloniaceae</taxon>
        <taxon>Glonium</taxon>
    </lineage>
</organism>
<evidence type="ECO:0000313" key="4">
    <source>
        <dbReference type="Proteomes" id="UP000250140"/>
    </source>
</evidence>
<dbReference type="PANTHER" id="PTHR21310:SF15">
    <property type="entry name" value="AMINOGLYCOSIDE PHOSPHOTRANSFERASE DOMAIN-CONTAINING PROTEIN"/>
    <property type="match status" value="1"/>
</dbReference>
<dbReference type="Pfam" id="PF01636">
    <property type="entry name" value="APH"/>
    <property type="match status" value="1"/>
</dbReference>
<evidence type="ECO:0000259" key="2">
    <source>
        <dbReference type="Pfam" id="PF01636"/>
    </source>
</evidence>
<evidence type="ECO:0000256" key="1">
    <source>
        <dbReference type="SAM" id="MobiDB-lite"/>
    </source>
</evidence>
<dbReference type="InterPro" id="IPR051678">
    <property type="entry name" value="AGP_Transferase"/>
</dbReference>
<protein>
    <recommendedName>
        <fullName evidence="2">Aminoglycoside phosphotransferase domain-containing protein</fullName>
    </recommendedName>
</protein>
<accession>A0A8E2JMK7</accession>
<dbReference type="InterPro" id="IPR002575">
    <property type="entry name" value="Aminoglycoside_PTrfase"/>
</dbReference>
<reference evidence="3 4" key="1">
    <citation type="journal article" date="2016" name="Nat. Commun.">
        <title>Ectomycorrhizal ecology is imprinted in the genome of the dominant symbiotic fungus Cenococcum geophilum.</title>
        <authorList>
            <consortium name="DOE Joint Genome Institute"/>
            <person name="Peter M."/>
            <person name="Kohler A."/>
            <person name="Ohm R.A."/>
            <person name="Kuo A."/>
            <person name="Krutzmann J."/>
            <person name="Morin E."/>
            <person name="Arend M."/>
            <person name="Barry K.W."/>
            <person name="Binder M."/>
            <person name="Choi C."/>
            <person name="Clum A."/>
            <person name="Copeland A."/>
            <person name="Grisel N."/>
            <person name="Haridas S."/>
            <person name="Kipfer T."/>
            <person name="LaButti K."/>
            <person name="Lindquist E."/>
            <person name="Lipzen A."/>
            <person name="Maire R."/>
            <person name="Meier B."/>
            <person name="Mihaltcheva S."/>
            <person name="Molinier V."/>
            <person name="Murat C."/>
            <person name="Poggeler S."/>
            <person name="Quandt C.A."/>
            <person name="Sperisen C."/>
            <person name="Tritt A."/>
            <person name="Tisserant E."/>
            <person name="Crous P.W."/>
            <person name="Henrissat B."/>
            <person name="Nehls U."/>
            <person name="Egli S."/>
            <person name="Spatafora J.W."/>
            <person name="Grigoriev I.V."/>
            <person name="Martin F.M."/>
        </authorList>
    </citation>
    <scope>NUCLEOTIDE SEQUENCE [LARGE SCALE GENOMIC DNA]</scope>
    <source>
        <strain evidence="3 4">CBS 207.34</strain>
    </source>
</reference>
<dbReference type="Gene3D" id="3.90.1200.10">
    <property type="match status" value="1"/>
</dbReference>
<gene>
    <name evidence="3" type="ORF">AOQ84DRAFT_349418</name>
</gene>
<dbReference type="PANTHER" id="PTHR21310">
    <property type="entry name" value="AMINOGLYCOSIDE PHOSPHOTRANSFERASE-RELATED-RELATED"/>
    <property type="match status" value="1"/>
</dbReference>
<dbReference type="InterPro" id="IPR011009">
    <property type="entry name" value="Kinase-like_dom_sf"/>
</dbReference>
<dbReference type="Proteomes" id="UP000250140">
    <property type="component" value="Unassembled WGS sequence"/>
</dbReference>
<proteinExistence type="predicted"/>
<name>A0A8E2JMK7_9PEZI</name>
<feature type="region of interest" description="Disordered" evidence="1">
    <location>
        <begin position="1"/>
        <end position="27"/>
    </location>
</feature>
<keyword evidence="4" id="KW-1185">Reference proteome</keyword>